<evidence type="ECO:0000256" key="2">
    <source>
        <dbReference type="ARBA" id="ARBA00010742"/>
    </source>
</evidence>
<feature type="domain" description="SsuA/THI5-like" evidence="5">
    <location>
        <begin position="40"/>
        <end position="248"/>
    </location>
</feature>
<accession>A0A346A3H4</accession>
<evidence type="ECO:0000256" key="1">
    <source>
        <dbReference type="ARBA" id="ARBA00004418"/>
    </source>
</evidence>
<comment type="subcellular location">
    <subcellularLocation>
        <location evidence="1">Periplasm</location>
    </subcellularLocation>
</comment>
<dbReference type="SUPFAM" id="SSF53850">
    <property type="entry name" value="Periplasmic binding protein-like II"/>
    <property type="match status" value="1"/>
</dbReference>
<evidence type="ECO:0000259" key="5">
    <source>
        <dbReference type="Pfam" id="PF09084"/>
    </source>
</evidence>
<dbReference type="EMBL" id="CP031417">
    <property type="protein sequence ID" value="AXK83721.1"/>
    <property type="molecule type" value="Genomic_DNA"/>
</dbReference>
<feature type="chain" id="PRO_5016666565" evidence="4">
    <location>
        <begin position="21"/>
        <end position="317"/>
    </location>
</feature>
<gene>
    <name evidence="6" type="ORF">DW352_26245</name>
</gene>
<keyword evidence="7" id="KW-1185">Reference proteome</keyword>
<evidence type="ECO:0000256" key="4">
    <source>
        <dbReference type="SAM" id="SignalP"/>
    </source>
</evidence>
<organism evidence="6 7">
    <name type="scientific">Pseudolabrys taiwanensis</name>
    <dbReference type="NCBI Taxonomy" id="331696"/>
    <lineage>
        <taxon>Bacteria</taxon>
        <taxon>Pseudomonadati</taxon>
        <taxon>Pseudomonadota</taxon>
        <taxon>Alphaproteobacteria</taxon>
        <taxon>Hyphomicrobiales</taxon>
        <taxon>Xanthobacteraceae</taxon>
        <taxon>Pseudolabrys</taxon>
    </lineage>
</organism>
<comment type="similarity">
    <text evidence="2">Belongs to the bacterial solute-binding protein SsuA/TauA family.</text>
</comment>
<dbReference type="RefSeq" id="WP_115694100.1">
    <property type="nucleotide sequence ID" value="NZ_CP031417.1"/>
</dbReference>
<dbReference type="GO" id="GO:0042597">
    <property type="term" value="C:periplasmic space"/>
    <property type="evidence" value="ECO:0007669"/>
    <property type="project" value="UniProtKB-SubCell"/>
</dbReference>
<evidence type="ECO:0000313" key="6">
    <source>
        <dbReference type="EMBL" id="AXK83721.1"/>
    </source>
</evidence>
<evidence type="ECO:0000256" key="3">
    <source>
        <dbReference type="ARBA" id="ARBA00022729"/>
    </source>
</evidence>
<dbReference type="AlphaFoldDB" id="A0A346A3H4"/>
<dbReference type="Gene3D" id="3.40.190.10">
    <property type="entry name" value="Periplasmic binding protein-like II"/>
    <property type="match status" value="2"/>
</dbReference>
<name>A0A346A3H4_9HYPH</name>
<dbReference type="OrthoDB" id="7374754at2"/>
<dbReference type="PANTHER" id="PTHR30024">
    <property type="entry name" value="ALIPHATIC SULFONATES-BINDING PROTEIN-RELATED"/>
    <property type="match status" value="1"/>
</dbReference>
<sequence length="317" mass="33982">MRRILAAMATLAALNAPVLADDTLKVAVGQLTTWENQMTLIGQDAGIFKKHGIVLENFGTNGAGETLQAVISGSADIGIGMGTSGAMRAFVRGAPVRMLAPAFTGSNDLYWYVKADSPIKSLADTTESQTIAYSTNGSSTHSLVIGFGKELGLKAKPTATGGPPATLTLVMSGQIDIGWASPPFGLKEIDEGKIRVLARGSAVPSTRNQTVRVQIVNANLLREKKDVIERFMKAYREAIEWMYSDPKAIEMYAAKMKVPVALIKKALPESHPRSALQADALSDADGIMRDAVTNKFLDKPLTKEQLAEFYPFPALGK</sequence>
<dbReference type="InterPro" id="IPR015168">
    <property type="entry name" value="SsuA/THI5"/>
</dbReference>
<keyword evidence="3 4" id="KW-0732">Signal</keyword>
<feature type="signal peptide" evidence="4">
    <location>
        <begin position="1"/>
        <end position="20"/>
    </location>
</feature>
<protein>
    <submittedName>
        <fullName evidence="6">ABC transporter substrate-binding protein</fullName>
    </submittedName>
</protein>
<dbReference type="Proteomes" id="UP000254889">
    <property type="component" value="Chromosome"/>
</dbReference>
<evidence type="ECO:0000313" key="7">
    <source>
        <dbReference type="Proteomes" id="UP000254889"/>
    </source>
</evidence>
<reference evidence="6 7" key="1">
    <citation type="submission" date="2018-07" db="EMBL/GenBank/DDBJ databases">
        <authorList>
            <person name="Quirk P.G."/>
            <person name="Krulwich T.A."/>
        </authorList>
    </citation>
    <scope>NUCLEOTIDE SEQUENCE [LARGE SCALE GENOMIC DNA]</scope>
    <source>
        <strain evidence="6 7">CC-BB4</strain>
    </source>
</reference>
<dbReference type="Pfam" id="PF09084">
    <property type="entry name" value="NMT1"/>
    <property type="match status" value="1"/>
</dbReference>
<proteinExistence type="inferred from homology"/>
<dbReference type="PANTHER" id="PTHR30024:SF47">
    <property type="entry name" value="TAURINE-BINDING PERIPLASMIC PROTEIN"/>
    <property type="match status" value="1"/>
</dbReference>
<dbReference type="KEGG" id="ptaw:DW352_26245"/>